<dbReference type="Gene3D" id="1.10.10.10">
    <property type="entry name" value="Winged helix-like DNA-binding domain superfamily/Winged helix DNA-binding domain"/>
    <property type="match status" value="1"/>
</dbReference>
<accession>A0A0A2WJ33</accession>
<evidence type="ECO:0000256" key="3">
    <source>
        <dbReference type="ARBA" id="ARBA00023125"/>
    </source>
</evidence>
<keyword evidence="7" id="KW-1185">Reference proteome</keyword>
<dbReference type="STRING" id="1300345.LF41_2115"/>
<dbReference type="AlphaFoldDB" id="A0A0A2WJ33"/>
<dbReference type="InterPro" id="IPR000847">
    <property type="entry name" value="LysR_HTH_N"/>
</dbReference>
<evidence type="ECO:0000256" key="2">
    <source>
        <dbReference type="ARBA" id="ARBA00023015"/>
    </source>
</evidence>
<dbReference type="GO" id="GO:0003700">
    <property type="term" value="F:DNA-binding transcription factor activity"/>
    <property type="evidence" value="ECO:0007669"/>
    <property type="project" value="InterPro"/>
</dbReference>
<evidence type="ECO:0000313" key="6">
    <source>
        <dbReference type="EMBL" id="KGQ20161.1"/>
    </source>
</evidence>
<gene>
    <name evidence="6" type="ORF">LF41_2115</name>
</gene>
<dbReference type="PRINTS" id="PR00039">
    <property type="entry name" value="HTHLYSR"/>
</dbReference>
<evidence type="ECO:0000313" key="7">
    <source>
        <dbReference type="Proteomes" id="UP000030518"/>
    </source>
</evidence>
<evidence type="ECO:0000256" key="4">
    <source>
        <dbReference type="ARBA" id="ARBA00023163"/>
    </source>
</evidence>
<protein>
    <submittedName>
        <fullName evidence="6">Transcriptional regulator, LysR family</fullName>
    </submittedName>
</protein>
<dbReference type="PANTHER" id="PTHR30419">
    <property type="entry name" value="HTH-TYPE TRANSCRIPTIONAL REGULATOR YBHD"/>
    <property type="match status" value="1"/>
</dbReference>
<dbReference type="PROSITE" id="PS50931">
    <property type="entry name" value="HTH_LYSR"/>
    <property type="match status" value="1"/>
</dbReference>
<dbReference type="SUPFAM" id="SSF46785">
    <property type="entry name" value="Winged helix' DNA-binding domain"/>
    <property type="match status" value="1"/>
</dbReference>
<dbReference type="EMBL" id="JRKJ01000003">
    <property type="protein sequence ID" value="KGQ20161.1"/>
    <property type="molecule type" value="Genomic_DNA"/>
</dbReference>
<reference evidence="6 7" key="1">
    <citation type="submission" date="2014-09" db="EMBL/GenBank/DDBJ databases">
        <title>Genome sequences of Lysobacter dokdonensis DS-58.</title>
        <authorList>
            <person name="Kim J.F."/>
            <person name="Kwak M.-J."/>
        </authorList>
    </citation>
    <scope>NUCLEOTIDE SEQUENCE [LARGE SCALE GENOMIC DNA]</scope>
    <source>
        <strain evidence="6 7">DS-58</strain>
    </source>
</reference>
<dbReference type="Gene3D" id="3.40.190.10">
    <property type="entry name" value="Periplasmic binding protein-like II"/>
    <property type="match status" value="2"/>
</dbReference>
<name>A0A0A2WJ33_9GAMM</name>
<dbReference type="Pfam" id="PF00126">
    <property type="entry name" value="HTH_1"/>
    <property type="match status" value="1"/>
</dbReference>
<dbReference type="CDD" id="cd05466">
    <property type="entry name" value="PBP2_LTTR_substrate"/>
    <property type="match status" value="1"/>
</dbReference>
<dbReference type="SUPFAM" id="SSF53850">
    <property type="entry name" value="Periplasmic binding protein-like II"/>
    <property type="match status" value="1"/>
</dbReference>
<dbReference type="Proteomes" id="UP000030518">
    <property type="component" value="Unassembled WGS sequence"/>
</dbReference>
<dbReference type="PATRIC" id="fig|1300345.3.peg.696"/>
<dbReference type="eggNOG" id="COG0583">
    <property type="taxonomic scope" value="Bacteria"/>
</dbReference>
<dbReference type="Pfam" id="PF03466">
    <property type="entry name" value="LysR_substrate"/>
    <property type="match status" value="1"/>
</dbReference>
<dbReference type="FunFam" id="1.10.10.10:FF:000001">
    <property type="entry name" value="LysR family transcriptional regulator"/>
    <property type="match status" value="1"/>
</dbReference>
<dbReference type="InterPro" id="IPR050950">
    <property type="entry name" value="HTH-type_LysR_regulators"/>
</dbReference>
<organism evidence="6 7">
    <name type="scientific">Lysobacter dokdonensis DS-58</name>
    <dbReference type="NCBI Taxonomy" id="1300345"/>
    <lineage>
        <taxon>Bacteria</taxon>
        <taxon>Pseudomonadati</taxon>
        <taxon>Pseudomonadota</taxon>
        <taxon>Gammaproteobacteria</taxon>
        <taxon>Lysobacterales</taxon>
        <taxon>Lysobacteraceae</taxon>
        <taxon>Noviluteimonas</taxon>
    </lineage>
</organism>
<sequence>MMAKMQGNPPDSEPSAPRFAYKADRLKPLRAFCQTARLGSVSRAAEALYVSQPAITLQLQALERELGVKLFDRVGRRLTPSREGQVLYELAKPLVEGIDGLDAVFHDKVQGLDAGELNVAAGSSTILYLLPGIVEAFRQRRSDVRLTLHNVTGASGLDLLRTDAVDLAVGSMLEVPADLRYMPVYRFEPMLIMPPDHPLAHKADLRLEDLSPYGLILPPKRLTTYRLVDLVFQQNRVPYTVALEVGGWEVIKQYVAMGLGISIVTAICLTEADRTRLAARSLAQYFPSRSYGVVVRKGKFLSPQARAFIELIQPDEFAQGGHSER</sequence>
<dbReference type="GO" id="GO:0005829">
    <property type="term" value="C:cytosol"/>
    <property type="evidence" value="ECO:0007669"/>
    <property type="project" value="TreeGrafter"/>
</dbReference>
<comment type="caution">
    <text evidence="6">The sequence shown here is derived from an EMBL/GenBank/DDBJ whole genome shotgun (WGS) entry which is preliminary data.</text>
</comment>
<comment type="similarity">
    <text evidence="1">Belongs to the LysR transcriptional regulatory family.</text>
</comment>
<dbReference type="InterPro" id="IPR005119">
    <property type="entry name" value="LysR_subst-bd"/>
</dbReference>
<dbReference type="PANTHER" id="PTHR30419:SF8">
    <property type="entry name" value="NITROGEN ASSIMILATION TRANSCRIPTIONAL ACTIVATOR-RELATED"/>
    <property type="match status" value="1"/>
</dbReference>
<dbReference type="InterPro" id="IPR036390">
    <property type="entry name" value="WH_DNA-bd_sf"/>
</dbReference>
<dbReference type="GO" id="GO:0003677">
    <property type="term" value="F:DNA binding"/>
    <property type="evidence" value="ECO:0007669"/>
    <property type="project" value="UniProtKB-KW"/>
</dbReference>
<keyword evidence="3" id="KW-0238">DNA-binding</keyword>
<feature type="domain" description="HTH lysR-type" evidence="5">
    <location>
        <begin position="24"/>
        <end position="81"/>
    </location>
</feature>
<keyword evidence="4" id="KW-0804">Transcription</keyword>
<evidence type="ECO:0000256" key="1">
    <source>
        <dbReference type="ARBA" id="ARBA00009437"/>
    </source>
</evidence>
<evidence type="ECO:0000259" key="5">
    <source>
        <dbReference type="PROSITE" id="PS50931"/>
    </source>
</evidence>
<keyword evidence="2" id="KW-0805">Transcription regulation</keyword>
<dbReference type="InterPro" id="IPR036388">
    <property type="entry name" value="WH-like_DNA-bd_sf"/>
</dbReference>
<proteinExistence type="inferred from homology"/>